<name>A0ABV6QK66_9ACTN</name>
<dbReference type="EMBL" id="JBHLTC010000015">
    <property type="protein sequence ID" value="MFC0625051.1"/>
    <property type="molecule type" value="Genomic_DNA"/>
</dbReference>
<evidence type="ECO:0000313" key="1">
    <source>
        <dbReference type="EMBL" id="MFC0625051.1"/>
    </source>
</evidence>
<organism evidence="1 2">
    <name type="scientific">Kribbella deserti</name>
    <dbReference type="NCBI Taxonomy" id="1926257"/>
    <lineage>
        <taxon>Bacteria</taxon>
        <taxon>Bacillati</taxon>
        <taxon>Actinomycetota</taxon>
        <taxon>Actinomycetes</taxon>
        <taxon>Propionibacteriales</taxon>
        <taxon>Kribbellaceae</taxon>
        <taxon>Kribbella</taxon>
    </lineage>
</organism>
<protein>
    <submittedName>
        <fullName evidence="1">Uncharacterized protein</fullName>
    </submittedName>
</protein>
<dbReference type="Proteomes" id="UP001589890">
    <property type="component" value="Unassembled WGS sequence"/>
</dbReference>
<keyword evidence="2" id="KW-1185">Reference proteome</keyword>
<comment type="caution">
    <text evidence="1">The sequence shown here is derived from an EMBL/GenBank/DDBJ whole genome shotgun (WGS) entry which is preliminary data.</text>
</comment>
<evidence type="ECO:0000313" key="2">
    <source>
        <dbReference type="Proteomes" id="UP001589890"/>
    </source>
</evidence>
<sequence>MSEGVLVPADDLVEQVSRTTGLSPDDARRVVADVLAYFTETTEDYVRRRHAELQVYGVRNDEIFARVAAELRQWPVRSPELSARQLRRIVYG</sequence>
<accession>A0ABV6QK66</accession>
<gene>
    <name evidence="1" type="ORF">ACFFGN_13315</name>
</gene>
<proteinExistence type="predicted"/>
<dbReference type="RefSeq" id="WP_380047058.1">
    <property type="nucleotide sequence ID" value="NZ_JBHLTC010000015.1"/>
</dbReference>
<reference evidence="1 2" key="1">
    <citation type="submission" date="2024-09" db="EMBL/GenBank/DDBJ databases">
        <authorList>
            <person name="Sun Q."/>
            <person name="Mori K."/>
        </authorList>
    </citation>
    <scope>NUCLEOTIDE SEQUENCE [LARGE SCALE GENOMIC DNA]</scope>
    <source>
        <strain evidence="1 2">CGMCC 1.15906</strain>
    </source>
</reference>